<feature type="transmembrane region" description="Helical" evidence="8">
    <location>
        <begin position="225"/>
        <end position="245"/>
    </location>
</feature>
<keyword evidence="3" id="KW-1003">Cell membrane</keyword>
<reference evidence="10 11" key="1">
    <citation type="submission" date="2021-03" db="EMBL/GenBank/DDBJ databases">
        <title>Sequencing the genomes of 1000 actinobacteria strains.</title>
        <authorList>
            <person name="Klenk H.-P."/>
        </authorList>
    </citation>
    <scope>NUCLEOTIDE SEQUENCE [LARGE SCALE GENOMIC DNA]</scope>
    <source>
        <strain evidence="10 11">DSM 14566</strain>
    </source>
</reference>
<name>A0ABS4X5V0_9MICO</name>
<evidence type="ECO:0000313" key="10">
    <source>
        <dbReference type="EMBL" id="MBP2383094.1"/>
    </source>
</evidence>
<protein>
    <submittedName>
        <fullName evidence="10">Membrane protein YcfT</fullName>
    </submittedName>
</protein>
<dbReference type="PANTHER" id="PTHR40074">
    <property type="entry name" value="O-ACETYLTRANSFERASE WECH"/>
    <property type="match status" value="1"/>
</dbReference>
<feature type="region of interest" description="Disordered" evidence="7">
    <location>
        <begin position="326"/>
        <end position="376"/>
    </location>
</feature>
<proteinExistence type="inferred from homology"/>
<dbReference type="RefSeq" id="WP_209903683.1">
    <property type="nucleotide sequence ID" value="NZ_BAAAJW010000005.1"/>
</dbReference>
<dbReference type="PANTHER" id="PTHR40074:SF2">
    <property type="entry name" value="O-ACETYLTRANSFERASE WECH"/>
    <property type="match status" value="1"/>
</dbReference>
<evidence type="ECO:0000313" key="11">
    <source>
        <dbReference type="Proteomes" id="UP001519290"/>
    </source>
</evidence>
<evidence type="ECO:0000259" key="9">
    <source>
        <dbReference type="Pfam" id="PF01757"/>
    </source>
</evidence>
<comment type="similarity">
    <text evidence="2">Belongs to the acyltransferase 3 family.</text>
</comment>
<feature type="transmembrane region" description="Helical" evidence="8">
    <location>
        <begin position="173"/>
        <end position="190"/>
    </location>
</feature>
<dbReference type="EMBL" id="JAGIOD010000002">
    <property type="protein sequence ID" value="MBP2383094.1"/>
    <property type="molecule type" value="Genomic_DNA"/>
</dbReference>
<feature type="transmembrane region" description="Helical" evidence="8">
    <location>
        <begin position="144"/>
        <end position="161"/>
    </location>
</feature>
<keyword evidence="5 8" id="KW-1133">Transmembrane helix</keyword>
<evidence type="ECO:0000256" key="1">
    <source>
        <dbReference type="ARBA" id="ARBA00004651"/>
    </source>
</evidence>
<feature type="compositionally biased region" description="Low complexity" evidence="7">
    <location>
        <begin position="344"/>
        <end position="355"/>
    </location>
</feature>
<evidence type="ECO:0000256" key="8">
    <source>
        <dbReference type="SAM" id="Phobius"/>
    </source>
</evidence>
<keyword evidence="6 8" id="KW-0472">Membrane</keyword>
<keyword evidence="4 8" id="KW-0812">Transmembrane</keyword>
<feature type="domain" description="Acyltransferase 3" evidence="9">
    <location>
        <begin position="14"/>
        <end position="302"/>
    </location>
</feature>
<evidence type="ECO:0000256" key="2">
    <source>
        <dbReference type="ARBA" id="ARBA00007400"/>
    </source>
</evidence>
<feature type="transmembrane region" description="Helical" evidence="8">
    <location>
        <begin position="86"/>
        <end position="106"/>
    </location>
</feature>
<dbReference type="Proteomes" id="UP001519290">
    <property type="component" value="Unassembled WGS sequence"/>
</dbReference>
<evidence type="ECO:0000256" key="6">
    <source>
        <dbReference type="ARBA" id="ARBA00023136"/>
    </source>
</evidence>
<feature type="transmembrane region" description="Helical" evidence="8">
    <location>
        <begin position="288"/>
        <end position="305"/>
    </location>
</feature>
<comment type="caution">
    <text evidence="10">The sequence shown here is derived from an EMBL/GenBank/DDBJ whole genome shotgun (WGS) entry which is preliminary data.</text>
</comment>
<dbReference type="Pfam" id="PF01757">
    <property type="entry name" value="Acyl_transf_3"/>
    <property type="match status" value="1"/>
</dbReference>
<dbReference type="InterPro" id="IPR002656">
    <property type="entry name" value="Acyl_transf_3_dom"/>
</dbReference>
<keyword evidence="11" id="KW-1185">Reference proteome</keyword>
<sequence>MSGIEPDPSQGRHHWMDLLRGMAILLVILHHVSLVQQIWDGGTPHAGVVLSEAAKPFRMPALLFASGMLLPRSLRRPGPRFLSGKARGLLWPWLLWSAIMLPIMGWEFGRDPLWWINGMYTWFLLALFLYYVLGLLTRSIPPGWVALACLVAWTVMQMLGSALEDPAYRPDKFVYFAVFFFAGAALRRVVLARTMPIALLAPGVLLALGWAAYAARIDRAPEPPVLSHLVVLISVLVAIGLAQRVPRLRIVRALEWLGRHSIVLYVVHLPVIELLARHLDLPPGRASFALYALVTFGVCVLAVLLRPITGFLYTFPALRAAEPVAKDRHPGPPVPAADPQMSEAPVAAPLGSPAPLSSPAPLGSPAPQGAETVPRR</sequence>
<evidence type="ECO:0000256" key="3">
    <source>
        <dbReference type="ARBA" id="ARBA00022475"/>
    </source>
</evidence>
<evidence type="ECO:0000256" key="5">
    <source>
        <dbReference type="ARBA" id="ARBA00022989"/>
    </source>
</evidence>
<feature type="transmembrane region" description="Helical" evidence="8">
    <location>
        <begin position="112"/>
        <end position="132"/>
    </location>
</feature>
<accession>A0ABS4X5V0</accession>
<organism evidence="10 11">
    <name type="scientific">Brachybacterium sacelli</name>
    <dbReference type="NCBI Taxonomy" id="173364"/>
    <lineage>
        <taxon>Bacteria</taxon>
        <taxon>Bacillati</taxon>
        <taxon>Actinomycetota</taxon>
        <taxon>Actinomycetes</taxon>
        <taxon>Micrococcales</taxon>
        <taxon>Dermabacteraceae</taxon>
        <taxon>Brachybacterium</taxon>
    </lineage>
</organism>
<evidence type="ECO:0000256" key="4">
    <source>
        <dbReference type="ARBA" id="ARBA00022692"/>
    </source>
</evidence>
<comment type="subcellular location">
    <subcellularLocation>
        <location evidence="1">Cell membrane</location>
        <topology evidence="1">Multi-pass membrane protein</topology>
    </subcellularLocation>
</comment>
<feature type="transmembrane region" description="Helical" evidence="8">
    <location>
        <begin position="21"/>
        <end position="39"/>
    </location>
</feature>
<evidence type="ECO:0000256" key="7">
    <source>
        <dbReference type="SAM" id="MobiDB-lite"/>
    </source>
</evidence>
<feature type="transmembrane region" description="Helical" evidence="8">
    <location>
        <begin position="197"/>
        <end position="213"/>
    </location>
</feature>
<gene>
    <name evidence="10" type="ORF">JOF43_003083</name>
</gene>